<evidence type="ECO:0000256" key="3">
    <source>
        <dbReference type="ARBA" id="ARBA00023163"/>
    </source>
</evidence>
<dbReference type="SMART" id="SM00344">
    <property type="entry name" value="HTH_ASNC"/>
    <property type="match status" value="2"/>
</dbReference>
<keyword evidence="1" id="KW-0805">Transcription regulation</keyword>
<dbReference type="PROSITE" id="PS50956">
    <property type="entry name" value="HTH_ASNC_2"/>
    <property type="match status" value="1"/>
</dbReference>
<reference evidence="5 6" key="1">
    <citation type="submission" date="2021-01" db="EMBL/GenBank/DDBJ databases">
        <title>Whole genome shotgun sequence of Actinoplanes humidus NBRC 14915.</title>
        <authorList>
            <person name="Komaki H."/>
            <person name="Tamura T."/>
        </authorList>
    </citation>
    <scope>NUCLEOTIDE SEQUENCE [LARGE SCALE GENOMIC DNA]</scope>
    <source>
        <strain evidence="5 6">NBRC 14915</strain>
    </source>
</reference>
<feature type="domain" description="HTH asnC-type" evidence="4">
    <location>
        <begin position="6"/>
        <end position="48"/>
    </location>
</feature>
<protein>
    <submittedName>
        <fullName evidence="5">Transcriptional regulator</fullName>
    </submittedName>
</protein>
<dbReference type="Gene3D" id="3.30.70.920">
    <property type="match status" value="1"/>
</dbReference>
<evidence type="ECO:0000313" key="6">
    <source>
        <dbReference type="Proteomes" id="UP000603200"/>
    </source>
</evidence>
<keyword evidence="2" id="KW-0238">DNA-binding</keyword>
<dbReference type="PANTHER" id="PTHR30154">
    <property type="entry name" value="LEUCINE-RESPONSIVE REGULATORY PROTEIN"/>
    <property type="match status" value="1"/>
</dbReference>
<gene>
    <name evidence="5" type="ORF">Ahu01nite_089140</name>
</gene>
<dbReference type="Pfam" id="PF13412">
    <property type="entry name" value="HTH_24"/>
    <property type="match status" value="1"/>
</dbReference>
<keyword evidence="3" id="KW-0804">Transcription</keyword>
<dbReference type="InterPro" id="IPR011008">
    <property type="entry name" value="Dimeric_a/b-barrel"/>
</dbReference>
<dbReference type="PRINTS" id="PR00033">
    <property type="entry name" value="HTHASNC"/>
</dbReference>
<organism evidence="5 6">
    <name type="scientific">Winogradskya humida</name>
    <dbReference type="NCBI Taxonomy" id="113566"/>
    <lineage>
        <taxon>Bacteria</taxon>
        <taxon>Bacillati</taxon>
        <taxon>Actinomycetota</taxon>
        <taxon>Actinomycetes</taxon>
        <taxon>Micromonosporales</taxon>
        <taxon>Micromonosporaceae</taxon>
        <taxon>Winogradskya</taxon>
    </lineage>
</organism>
<dbReference type="SUPFAM" id="SSF54909">
    <property type="entry name" value="Dimeric alpha+beta barrel"/>
    <property type="match status" value="1"/>
</dbReference>
<dbReference type="InterPro" id="IPR019887">
    <property type="entry name" value="Tscrpt_reg_AsnC/Lrp_C"/>
</dbReference>
<dbReference type="InterPro" id="IPR019888">
    <property type="entry name" value="Tscrpt_reg_AsnC-like"/>
</dbReference>
<proteinExistence type="predicted"/>
<dbReference type="EMBL" id="BOMN01000129">
    <property type="protein sequence ID" value="GIE25812.1"/>
    <property type="molecule type" value="Genomic_DNA"/>
</dbReference>
<dbReference type="Proteomes" id="UP000603200">
    <property type="component" value="Unassembled WGS sequence"/>
</dbReference>
<dbReference type="InterPro" id="IPR036390">
    <property type="entry name" value="WH_DNA-bd_sf"/>
</dbReference>
<accession>A0ABQ4A4P2</accession>
<evidence type="ECO:0000313" key="5">
    <source>
        <dbReference type="EMBL" id="GIE25812.1"/>
    </source>
</evidence>
<evidence type="ECO:0000256" key="1">
    <source>
        <dbReference type="ARBA" id="ARBA00023015"/>
    </source>
</evidence>
<keyword evidence="6" id="KW-1185">Reference proteome</keyword>
<dbReference type="Gene3D" id="1.10.10.10">
    <property type="entry name" value="Winged helix-like DNA-binding domain superfamily/Winged helix DNA-binding domain"/>
    <property type="match status" value="2"/>
</dbReference>
<name>A0ABQ4A4P2_9ACTN</name>
<dbReference type="Pfam" id="PF01037">
    <property type="entry name" value="AsnC_trans_reg"/>
    <property type="match status" value="1"/>
</dbReference>
<comment type="caution">
    <text evidence="5">The sequence shown here is derived from an EMBL/GenBank/DDBJ whole genome shotgun (WGS) entry which is preliminary data.</text>
</comment>
<evidence type="ECO:0000259" key="4">
    <source>
        <dbReference type="PROSITE" id="PS50956"/>
    </source>
</evidence>
<dbReference type="Pfam" id="PF13404">
    <property type="entry name" value="HTH_AsnC-type"/>
    <property type="match status" value="1"/>
</dbReference>
<dbReference type="InterPro" id="IPR000485">
    <property type="entry name" value="AsnC-type_HTH_dom"/>
</dbReference>
<dbReference type="SUPFAM" id="SSF46785">
    <property type="entry name" value="Winged helix' DNA-binding domain"/>
    <property type="match status" value="2"/>
</dbReference>
<dbReference type="PANTHER" id="PTHR30154:SF34">
    <property type="entry name" value="TRANSCRIPTIONAL REGULATOR AZLB"/>
    <property type="match status" value="1"/>
</dbReference>
<dbReference type="InterPro" id="IPR036388">
    <property type="entry name" value="WH-like_DNA-bd_sf"/>
</dbReference>
<sequence>MTNRTLDELDLKLLQALQLDGRAPFNRIAAVLGVSDQTVARRFRKLRATVGLRVLGMTDELRLGRSSWLVRMQCTPDAAEKLADALARRADTSYVALISGGTEVVCSMKPRNRADRDELLLDRLQRTPRVIGLNAYCILHRFYGDRLGWLGKASALTPAEESALRPGPVEPPPGTATVDAVDEVLLAALFHDGRATIAQLQSESGHSEDVVHRRLERLRAEGVLYYGVQYSPELMGHDVGAMLWLTVAPAALSTVGRALAGHREVEFAAASTGRVNIVAAVRCRGTEELYAYLTDRIGALDGVLMVESALILRQIKQLALSGVPSGGRAGY</sequence>
<dbReference type="RefSeq" id="WP_203842743.1">
    <property type="nucleotide sequence ID" value="NZ_BAAATV010000024.1"/>
</dbReference>
<evidence type="ECO:0000256" key="2">
    <source>
        <dbReference type="ARBA" id="ARBA00023125"/>
    </source>
</evidence>